<reference evidence="1" key="1">
    <citation type="submission" date="2020-11" db="EMBL/GenBank/DDBJ databases">
        <authorList>
            <person name="Tran Van P."/>
        </authorList>
    </citation>
    <scope>NUCLEOTIDE SEQUENCE</scope>
</reference>
<evidence type="ECO:0000313" key="1">
    <source>
        <dbReference type="EMBL" id="CAD7418657.1"/>
    </source>
</evidence>
<proteinExistence type="predicted"/>
<gene>
    <name evidence="1" type="ORF">TCEB3V08_LOCUS13427</name>
</gene>
<dbReference type="EMBL" id="OC339476">
    <property type="protein sequence ID" value="CAD7418657.1"/>
    <property type="molecule type" value="Genomic_DNA"/>
</dbReference>
<accession>A0A7R9DPW1</accession>
<protein>
    <submittedName>
        <fullName evidence="1">Uncharacterized protein</fullName>
    </submittedName>
</protein>
<organism evidence="1">
    <name type="scientific">Timema cristinae</name>
    <name type="common">Walking stick</name>
    <dbReference type="NCBI Taxonomy" id="61476"/>
    <lineage>
        <taxon>Eukaryota</taxon>
        <taxon>Metazoa</taxon>
        <taxon>Ecdysozoa</taxon>
        <taxon>Arthropoda</taxon>
        <taxon>Hexapoda</taxon>
        <taxon>Insecta</taxon>
        <taxon>Pterygota</taxon>
        <taxon>Neoptera</taxon>
        <taxon>Polyneoptera</taxon>
        <taxon>Phasmatodea</taxon>
        <taxon>Timematodea</taxon>
        <taxon>Timematoidea</taxon>
        <taxon>Timematidae</taxon>
        <taxon>Timema</taxon>
    </lineage>
</organism>
<dbReference type="AlphaFoldDB" id="A0A7R9DPW1"/>
<sequence length="69" mass="8266">MYRSSIHCLFYCCHFKTKNCIKCSRLPIFYHVKTRAYLISTKYYTGWARSPHRSNPCEICVVHFFVTHA</sequence>
<name>A0A7R9DPW1_TIMCR</name>